<gene>
    <name evidence="2" type="ORF">HMPREF0493_0229</name>
</gene>
<proteinExistence type="predicted"/>
<dbReference type="Pfam" id="PF17966">
    <property type="entry name" value="Muc_B2"/>
    <property type="match status" value="1"/>
</dbReference>
<accession>D4YRV1</accession>
<organism evidence="2 3">
    <name type="scientific">Lactobacillus amylolyticus DSM 11664</name>
    <dbReference type="NCBI Taxonomy" id="585524"/>
    <lineage>
        <taxon>Bacteria</taxon>
        <taxon>Bacillati</taxon>
        <taxon>Bacillota</taxon>
        <taxon>Bacilli</taxon>
        <taxon>Lactobacillales</taxon>
        <taxon>Lactobacillaceae</taxon>
        <taxon>Lactobacillus</taxon>
    </lineage>
</organism>
<evidence type="ECO:0000313" key="2">
    <source>
        <dbReference type="EMBL" id="EFG56181.1"/>
    </source>
</evidence>
<reference evidence="2 3" key="1">
    <citation type="submission" date="2010-04" db="EMBL/GenBank/DDBJ databases">
        <authorList>
            <person name="Muzny D."/>
            <person name="Qin X."/>
            <person name="Deng J."/>
            <person name="Jiang H."/>
            <person name="Liu Y."/>
            <person name="Qu J."/>
            <person name="Song X.-Z."/>
            <person name="Zhang L."/>
            <person name="Thornton R."/>
            <person name="Coyle M."/>
            <person name="Francisco L."/>
            <person name="Jackson L."/>
            <person name="Javaid M."/>
            <person name="Korchina V."/>
            <person name="Kovar C."/>
            <person name="Mata R."/>
            <person name="Mathew T."/>
            <person name="Ngo R."/>
            <person name="Nguyen L."/>
            <person name="Nguyen N."/>
            <person name="Okwuonu G."/>
            <person name="Ongeri F."/>
            <person name="Pham C."/>
            <person name="Simmons D."/>
            <person name="Wilczek-Boney K."/>
            <person name="Hale W."/>
            <person name="Jakkamsetti A."/>
            <person name="Pham P."/>
            <person name="Ruth R."/>
            <person name="San Lucas F."/>
            <person name="Warren J."/>
            <person name="Zhang J."/>
            <person name="Zhao Z."/>
            <person name="Zhou C."/>
            <person name="Zhu D."/>
            <person name="Lee S."/>
            <person name="Bess C."/>
            <person name="Blankenburg K."/>
            <person name="Forbes L."/>
            <person name="Fu Q."/>
            <person name="Gubbala S."/>
            <person name="Hirani K."/>
            <person name="Jayaseelan J.C."/>
            <person name="Lara F."/>
            <person name="Munidasa M."/>
            <person name="Palculict T."/>
            <person name="Patil S."/>
            <person name="Pu L.-L."/>
            <person name="Saada N."/>
            <person name="Tang L."/>
            <person name="Weissenberger G."/>
            <person name="Zhu Y."/>
            <person name="Hemphill L."/>
            <person name="Shang Y."/>
            <person name="Youmans B."/>
            <person name="Ayvaz T."/>
            <person name="Ross M."/>
            <person name="Santibanez J."/>
            <person name="Aqrawi P."/>
            <person name="Gross S."/>
            <person name="Joshi V."/>
            <person name="Fowler G."/>
            <person name="Nazareth L."/>
            <person name="Reid J."/>
            <person name="Worley K."/>
            <person name="Petrosino J."/>
            <person name="Highlander S."/>
            <person name="Gibbs R."/>
        </authorList>
    </citation>
    <scope>NUCLEOTIDE SEQUENCE [LARGE SCALE GENOMIC DNA]</scope>
    <source>
        <strain evidence="2 3">DSM 11664</strain>
    </source>
</reference>
<evidence type="ECO:0000313" key="3">
    <source>
        <dbReference type="Proteomes" id="UP000004069"/>
    </source>
</evidence>
<keyword evidence="3" id="KW-1185">Reference proteome</keyword>
<dbReference type="InterPro" id="IPR041495">
    <property type="entry name" value="Mub_B2"/>
</dbReference>
<protein>
    <recommendedName>
        <fullName evidence="1">Mub B2-like domain-containing protein</fullName>
    </recommendedName>
</protein>
<sequence>MTGKVTTGEWQPASFDAIDLTQIPDWTSLVDGKETKQLPAVDLKYGDKSITVEVTFTKTENKEATRTIHYQVTEGQAAKDDTVQTVAFQRTVSTDENGKTNYGA</sequence>
<comment type="caution">
    <text evidence="2">The sequence shown here is derived from an EMBL/GenBank/DDBJ whole genome shotgun (WGS) entry which is preliminary data.</text>
</comment>
<dbReference type="PATRIC" id="fig|585524.9.peg.386"/>
<name>D4YRV1_9LACO</name>
<evidence type="ECO:0000259" key="1">
    <source>
        <dbReference type="Pfam" id="PF17966"/>
    </source>
</evidence>
<feature type="domain" description="Mub B2-like" evidence="1">
    <location>
        <begin position="57"/>
        <end position="97"/>
    </location>
</feature>
<dbReference type="EMBL" id="ADNY01000010">
    <property type="protein sequence ID" value="EFG56181.1"/>
    <property type="molecule type" value="Genomic_DNA"/>
</dbReference>
<dbReference type="AlphaFoldDB" id="D4YRV1"/>
<dbReference type="Proteomes" id="UP000004069">
    <property type="component" value="Unassembled WGS sequence"/>
</dbReference>
<dbReference type="Gene3D" id="2.60.40.4300">
    <property type="match status" value="2"/>
</dbReference>
<dbReference type="OrthoDB" id="2330185at2"/>